<evidence type="ECO:0000313" key="2">
    <source>
        <dbReference type="Proteomes" id="UP001302274"/>
    </source>
</evidence>
<dbReference type="EMBL" id="JAYGJQ010000001">
    <property type="protein sequence ID" value="MEA9355361.1"/>
    <property type="molecule type" value="Genomic_DNA"/>
</dbReference>
<dbReference type="RefSeq" id="WP_323574865.1">
    <property type="nucleotide sequence ID" value="NZ_JAYGJQ010000001.1"/>
</dbReference>
<name>A0ABU5VQP9_9BACT</name>
<organism evidence="1 2">
    <name type="scientific">Bacteriovorax antarcticus</name>
    <dbReference type="NCBI Taxonomy" id="3088717"/>
    <lineage>
        <taxon>Bacteria</taxon>
        <taxon>Pseudomonadati</taxon>
        <taxon>Bdellovibrionota</taxon>
        <taxon>Bacteriovoracia</taxon>
        <taxon>Bacteriovoracales</taxon>
        <taxon>Bacteriovoracaceae</taxon>
        <taxon>Bacteriovorax</taxon>
    </lineage>
</organism>
<evidence type="ECO:0000313" key="1">
    <source>
        <dbReference type="EMBL" id="MEA9355361.1"/>
    </source>
</evidence>
<sequence>MKKRSKFKGKFNFWLLNFHKEIKKTTDIGKKMLMASRINTHLKDTYEELGRHLERGVDNGEVDWDSPKMRALLHSIKACKKDLEEIERKMNSIKFSGPFNSIEHKVEDQDKDKKNNQQ</sequence>
<comment type="caution">
    <text evidence="1">The sequence shown here is derived from an EMBL/GenBank/DDBJ whole genome shotgun (WGS) entry which is preliminary data.</text>
</comment>
<gene>
    <name evidence="1" type="ORF">SHI21_04080</name>
</gene>
<reference evidence="1 2" key="1">
    <citation type="submission" date="2023-11" db="EMBL/GenBank/DDBJ databases">
        <title>A Novel Polar Bacteriovorax (B. antarcticus) Isolated from the Biocrust in Antarctica.</title>
        <authorList>
            <person name="Mun W."/>
            <person name="Choi S.Y."/>
            <person name="Mitchell R.J."/>
        </authorList>
    </citation>
    <scope>NUCLEOTIDE SEQUENCE [LARGE SCALE GENOMIC DNA]</scope>
    <source>
        <strain evidence="1 2">PP10</strain>
    </source>
</reference>
<dbReference type="Proteomes" id="UP001302274">
    <property type="component" value="Unassembled WGS sequence"/>
</dbReference>
<protein>
    <submittedName>
        <fullName evidence="1">Uncharacterized protein</fullName>
    </submittedName>
</protein>
<proteinExistence type="predicted"/>
<accession>A0ABU5VQP9</accession>
<keyword evidence="2" id="KW-1185">Reference proteome</keyword>